<sequence length="72" mass="8059">MEKENLLAVKCSCCKKELDAIDLVIINESLQLTHIQCPYKGEKAIIDVGYFNVVTRKYLTCTHEKAPLSGGM</sequence>
<reference evidence="1" key="1">
    <citation type="submission" date="2023-07" db="EMBL/GenBank/DDBJ databases">
        <title>Murine gut Bacillus species.</title>
        <authorList>
            <person name="Gutman E."/>
            <person name="Hashuel R."/>
            <person name="Litvak Y."/>
        </authorList>
    </citation>
    <scope>NUCLEOTIDE SEQUENCE</scope>
    <source>
        <strain evidence="1">RU283</strain>
    </source>
</reference>
<name>A0AA90P2V5_9BACI</name>
<evidence type="ECO:0000313" key="2">
    <source>
        <dbReference type="Proteomes" id="UP001178277"/>
    </source>
</evidence>
<dbReference type="Proteomes" id="UP001178277">
    <property type="component" value="Unassembled WGS sequence"/>
</dbReference>
<protein>
    <submittedName>
        <fullName evidence="1">Uncharacterized protein</fullName>
    </submittedName>
</protein>
<comment type="caution">
    <text evidence="1">The sequence shown here is derived from an EMBL/GenBank/DDBJ whole genome shotgun (WGS) entry which is preliminary data.</text>
</comment>
<gene>
    <name evidence="1" type="ORF">Q8G35_19550</name>
</gene>
<organism evidence="1 2">
    <name type="scientific">Peribacillus simplex</name>
    <dbReference type="NCBI Taxonomy" id="1478"/>
    <lineage>
        <taxon>Bacteria</taxon>
        <taxon>Bacillati</taxon>
        <taxon>Bacillota</taxon>
        <taxon>Bacilli</taxon>
        <taxon>Bacillales</taxon>
        <taxon>Bacillaceae</taxon>
        <taxon>Peribacillus</taxon>
    </lineage>
</organism>
<proteinExistence type="predicted"/>
<evidence type="ECO:0000313" key="1">
    <source>
        <dbReference type="EMBL" id="MDP1420516.1"/>
    </source>
</evidence>
<dbReference type="RefSeq" id="WP_305161671.1">
    <property type="nucleotide sequence ID" value="NZ_JAUUTP010000024.1"/>
</dbReference>
<accession>A0AA90P2V5</accession>
<dbReference type="AlphaFoldDB" id="A0AA90P2V5"/>
<dbReference type="EMBL" id="JAUUTP010000024">
    <property type="protein sequence ID" value="MDP1420516.1"/>
    <property type="molecule type" value="Genomic_DNA"/>
</dbReference>